<dbReference type="Gene3D" id="2.130.10.10">
    <property type="entry name" value="YVTN repeat-like/Quinoprotein amine dehydrogenase"/>
    <property type="match status" value="2"/>
</dbReference>
<dbReference type="KEGG" id="pbf:CFX0092_A1109"/>
<keyword evidence="2" id="KW-1185">Reference proteome</keyword>
<organism evidence="1 2">
    <name type="scientific">Candidatus Promineifilum breve</name>
    <dbReference type="NCBI Taxonomy" id="1806508"/>
    <lineage>
        <taxon>Bacteria</taxon>
        <taxon>Bacillati</taxon>
        <taxon>Chloroflexota</taxon>
        <taxon>Ardenticatenia</taxon>
        <taxon>Candidatus Promineifilales</taxon>
        <taxon>Candidatus Promineifilaceae</taxon>
        <taxon>Candidatus Promineifilum</taxon>
    </lineage>
</organism>
<dbReference type="GO" id="GO:0010411">
    <property type="term" value="P:xyloglucan metabolic process"/>
    <property type="evidence" value="ECO:0007669"/>
    <property type="project" value="TreeGrafter"/>
</dbReference>
<reference evidence="1" key="1">
    <citation type="submission" date="2016-01" db="EMBL/GenBank/DDBJ databases">
        <authorList>
            <person name="Mcilroy J.S."/>
            <person name="Karst M S."/>
            <person name="Albertsen M."/>
        </authorList>
    </citation>
    <scope>NUCLEOTIDE SEQUENCE</scope>
    <source>
        <strain evidence="1">Cfx-K</strain>
    </source>
</reference>
<dbReference type="AlphaFoldDB" id="A0A170PF58"/>
<evidence type="ECO:0008006" key="3">
    <source>
        <dbReference type="Google" id="ProtNLM"/>
    </source>
</evidence>
<sequence length="335" mass="35935">MTNGRADMDSYVFLAINNRQIVRAACANGGWQVETVLADPAPVTLAADPRRPDVVYAGTQGNGVYRSADRGRTWSPLGMAGKVVKALAVSPHDPDVIYAGVKPAAVYKTTDGGQHWAELTGFRRIPNRWWWFSPAEPPFRAYVNALGVSPTEPDLVLAGVELGAVACSEDGGRTWSSHRRGALRDCHSLAFHQADGQWVYEAGGTGGGAAISRDGGRTWTQPRSGLAQKYGVVCAADPARPEIWYVALAPGPGKAYGGNAAAYLYRASGWADWEPIGWEPQPMGQMPRALVTRADAPGHLFVGTTYGSVWHTADYGDTWQRLPFDLGGGLSLLVL</sequence>
<protein>
    <recommendedName>
        <fullName evidence="3">Sortilin N-terminal domain-containing protein</fullName>
    </recommendedName>
</protein>
<dbReference type="PANTHER" id="PTHR43739">
    <property type="entry name" value="XYLOGLUCANASE (EUROFUNG)"/>
    <property type="match status" value="1"/>
</dbReference>
<proteinExistence type="predicted"/>
<dbReference type="SUPFAM" id="SSF110296">
    <property type="entry name" value="Oligoxyloglucan reducing end-specific cellobiohydrolase"/>
    <property type="match status" value="1"/>
</dbReference>
<evidence type="ECO:0000313" key="2">
    <source>
        <dbReference type="Proteomes" id="UP000215027"/>
    </source>
</evidence>
<dbReference type="EMBL" id="LN890655">
    <property type="protein sequence ID" value="CUS02987.2"/>
    <property type="molecule type" value="Genomic_DNA"/>
</dbReference>
<accession>A0A170PF58</accession>
<name>A0A170PF58_9CHLR</name>
<dbReference type="RefSeq" id="WP_095042540.1">
    <property type="nucleotide sequence ID" value="NZ_LN890655.1"/>
</dbReference>
<evidence type="ECO:0000313" key="1">
    <source>
        <dbReference type="EMBL" id="CUS02987.2"/>
    </source>
</evidence>
<dbReference type="InterPro" id="IPR052025">
    <property type="entry name" value="Xyloglucanase_GH74"/>
</dbReference>
<dbReference type="OrthoDB" id="9757947at2"/>
<dbReference type="InterPro" id="IPR015943">
    <property type="entry name" value="WD40/YVTN_repeat-like_dom_sf"/>
</dbReference>
<dbReference type="PANTHER" id="PTHR43739:SF5">
    <property type="entry name" value="EXO-ALPHA-SIALIDASE"/>
    <property type="match status" value="1"/>
</dbReference>
<gene>
    <name evidence="1" type="ORF">CFX0092_A1109</name>
</gene>
<dbReference type="Proteomes" id="UP000215027">
    <property type="component" value="Chromosome I"/>
</dbReference>